<evidence type="ECO:0000313" key="2">
    <source>
        <dbReference type="Proteomes" id="UP000827976"/>
    </source>
</evidence>
<proteinExistence type="predicted"/>
<dbReference type="Proteomes" id="UP000827976">
    <property type="component" value="Chromosome 7"/>
</dbReference>
<keyword evidence="2" id="KW-1185">Reference proteome</keyword>
<comment type="caution">
    <text evidence="1">The sequence shown here is derived from an EMBL/GenBank/DDBJ whole genome shotgun (WGS) entry which is preliminary data.</text>
</comment>
<evidence type="ECO:0000313" key="1">
    <source>
        <dbReference type="EMBL" id="KAH7677064.1"/>
    </source>
</evidence>
<dbReference type="EMBL" id="CM037017">
    <property type="protein sequence ID" value="KAH7677064.1"/>
    <property type="molecule type" value="Genomic_DNA"/>
</dbReference>
<organism evidence="1 2">
    <name type="scientific">Dioscorea alata</name>
    <name type="common">Purple yam</name>
    <dbReference type="NCBI Taxonomy" id="55571"/>
    <lineage>
        <taxon>Eukaryota</taxon>
        <taxon>Viridiplantae</taxon>
        <taxon>Streptophyta</taxon>
        <taxon>Embryophyta</taxon>
        <taxon>Tracheophyta</taxon>
        <taxon>Spermatophyta</taxon>
        <taxon>Magnoliopsida</taxon>
        <taxon>Liliopsida</taxon>
        <taxon>Dioscoreales</taxon>
        <taxon>Dioscoreaceae</taxon>
        <taxon>Dioscorea</taxon>
    </lineage>
</organism>
<sequence>MRKNTYKIRTFRCLSPGGTACPRPFQRQCCSVPDHPRRWARPPSTRGRVAGSALGFDAHFDRTRGGRRPSPSSPISSDTSKMRPSPRATLAHPAVPVPRDAPCGRDEGAPRRRPPAVALDGATWFILPVVICLSQRLSHACASMN</sequence>
<protein>
    <submittedName>
        <fullName evidence="1">Uncharacterized protein</fullName>
    </submittedName>
</protein>
<reference evidence="2" key="1">
    <citation type="journal article" date="2022" name="Nat. Commun.">
        <title>Chromosome evolution and the genetic basis of agronomically important traits in greater yam.</title>
        <authorList>
            <person name="Bredeson J.V."/>
            <person name="Lyons J.B."/>
            <person name="Oniyinde I.O."/>
            <person name="Okereke N.R."/>
            <person name="Kolade O."/>
            <person name="Nnabue I."/>
            <person name="Nwadili C.O."/>
            <person name="Hribova E."/>
            <person name="Parker M."/>
            <person name="Nwogha J."/>
            <person name="Shu S."/>
            <person name="Carlson J."/>
            <person name="Kariba R."/>
            <person name="Muthemba S."/>
            <person name="Knop K."/>
            <person name="Barton G.J."/>
            <person name="Sherwood A.V."/>
            <person name="Lopez-Montes A."/>
            <person name="Asiedu R."/>
            <person name="Jamnadass R."/>
            <person name="Muchugi A."/>
            <person name="Goodstein D."/>
            <person name="Egesi C.N."/>
            <person name="Featherston J."/>
            <person name="Asfaw A."/>
            <person name="Simpson G.G."/>
            <person name="Dolezel J."/>
            <person name="Hendre P.S."/>
            <person name="Van Deynze A."/>
            <person name="Kumar P.L."/>
            <person name="Obidiegwu J.E."/>
            <person name="Bhattacharjee R."/>
            <person name="Rokhsar D.S."/>
        </authorList>
    </citation>
    <scope>NUCLEOTIDE SEQUENCE [LARGE SCALE GENOMIC DNA]</scope>
    <source>
        <strain evidence="2">cv. TDa95/00328</strain>
    </source>
</reference>
<accession>A0ACB7VRL0</accession>
<gene>
    <name evidence="1" type="ORF">IHE45_07G057500</name>
</gene>
<name>A0ACB7VRL0_DIOAL</name>